<sequence>MSGPTPSVPRFRLVQGRAIGERSSTPTASSNSNSSLQNDNSTRLQGAPLQPQPLAQVQSNLQHSQTTPNLNTHTRITSSSPPTPRSVLQHQTAPTPDQRQQQQMTPQPQPPPPPTPQTTSADDKGAVHKCIRFLRTLILLSNQASTDPNYSGQNPEEKNRLVCELIGKVLYGDMTPEEFTQRLQEALSSQAQPHLLPFLQNTLPALRTALKNREVEMEGISPPEGFVFNSPPQPQPTPSPVSQAQSNVAGQSLQAPPQQHASLVARLNAPPTQFPNAQPPPIRQVHQPSPQMAPTSVPKTSTAVHSGYPANASTPQPPAPQNLHQGQSQPPPQAIPDETVQPGKEEEQSLSSRPFTESSLKSLLLRPEEIMNKIMRRMNSCFIEEEVITLISDAAEYRLREVITEIAFIADHRMEAVRSNENYILIDDARRQLRFLEDFDRQEEELRDNREKETLIRMSKSKGIGKETIERAKELQRVDAEAKRNREANAAAIAALSGTRQVRNKWEGGAASSAVHRPRTVRVHTRDLHVLVNNDLRFSHSFLRQKLCYSGPVAENI</sequence>
<feature type="region of interest" description="Disordered" evidence="6">
    <location>
        <begin position="221"/>
        <end position="358"/>
    </location>
</feature>
<name>A0A8S1GPB4_9PELO</name>
<evidence type="ECO:0000256" key="5">
    <source>
        <dbReference type="ARBA" id="ARBA00023242"/>
    </source>
</evidence>
<feature type="compositionally biased region" description="Polar residues" evidence="6">
    <location>
        <begin position="286"/>
        <end position="304"/>
    </location>
</feature>
<dbReference type="SMART" id="SM00549">
    <property type="entry name" value="TAFH"/>
    <property type="match status" value="1"/>
</dbReference>
<keyword evidence="3" id="KW-0805">Transcription regulation</keyword>
<comment type="caution">
    <text evidence="8">The sequence shown here is derived from an EMBL/GenBank/DDBJ whole genome shotgun (WGS) entry which is preliminary data.</text>
</comment>
<feature type="compositionally biased region" description="Polar residues" evidence="6">
    <location>
        <begin position="59"/>
        <end position="71"/>
    </location>
</feature>
<keyword evidence="9" id="KW-1185">Reference proteome</keyword>
<organism evidence="8 9">
    <name type="scientific">Caenorhabditis auriculariae</name>
    <dbReference type="NCBI Taxonomy" id="2777116"/>
    <lineage>
        <taxon>Eukaryota</taxon>
        <taxon>Metazoa</taxon>
        <taxon>Ecdysozoa</taxon>
        <taxon>Nematoda</taxon>
        <taxon>Chromadorea</taxon>
        <taxon>Rhabditida</taxon>
        <taxon>Rhabditina</taxon>
        <taxon>Rhabditomorpha</taxon>
        <taxon>Rhabditoidea</taxon>
        <taxon>Rhabditidae</taxon>
        <taxon>Peloderinae</taxon>
        <taxon>Caenorhabditis</taxon>
    </lineage>
</organism>
<dbReference type="InterPro" id="IPR045144">
    <property type="entry name" value="TAF4"/>
</dbReference>
<evidence type="ECO:0000313" key="8">
    <source>
        <dbReference type="EMBL" id="CAD6184572.1"/>
    </source>
</evidence>
<comment type="similarity">
    <text evidence="2">Belongs to the TAF4 family.</text>
</comment>
<dbReference type="EMBL" id="CAJGYM010000001">
    <property type="protein sequence ID" value="CAD6184572.1"/>
    <property type="molecule type" value="Genomic_DNA"/>
</dbReference>
<proteinExistence type="inferred from homology"/>
<dbReference type="CDD" id="cd08045">
    <property type="entry name" value="HFD_TAF4"/>
    <property type="match status" value="1"/>
</dbReference>
<dbReference type="OrthoDB" id="21060at2759"/>
<comment type="subcellular location">
    <subcellularLocation>
        <location evidence="1">Nucleus</location>
    </subcellularLocation>
</comment>
<keyword evidence="5" id="KW-0539">Nucleus</keyword>
<dbReference type="Proteomes" id="UP000835052">
    <property type="component" value="Unassembled WGS sequence"/>
</dbReference>
<dbReference type="InterPro" id="IPR037249">
    <property type="entry name" value="TAFH/NHR1_dom_sf"/>
</dbReference>
<dbReference type="GO" id="GO:0016251">
    <property type="term" value="F:RNA polymerase II general transcription initiation factor activity"/>
    <property type="evidence" value="ECO:0007669"/>
    <property type="project" value="TreeGrafter"/>
</dbReference>
<feature type="compositionally biased region" description="Polar residues" evidence="6">
    <location>
        <begin position="247"/>
        <end position="261"/>
    </location>
</feature>
<reference evidence="8" key="1">
    <citation type="submission" date="2020-10" db="EMBL/GenBank/DDBJ databases">
        <authorList>
            <person name="Kikuchi T."/>
        </authorList>
    </citation>
    <scope>NUCLEOTIDE SEQUENCE</scope>
    <source>
        <strain evidence="8">NKZ352</strain>
    </source>
</reference>
<evidence type="ECO:0000313" key="9">
    <source>
        <dbReference type="Proteomes" id="UP000835052"/>
    </source>
</evidence>
<protein>
    <recommendedName>
        <fullName evidence="7">TAFH domain-containing protein</fullName>
    </recommendedName>
</protein>
<feature type="region of interest" description="Disordered" evidence="6">
    <location>
        <begin position="1"/>
        <end position="125"/>
    </location>
</feature>
<keyword evidence="4" id="KW-0804">Transcription</keyword>
<dbReference type="GO" id="GO:0003677">
    <property type="term" value="F:DNA binding"/>
    <property type="evidence" value="ECO:0007669"/>
    <property type="project" value="TreeGrafter"/>
</dbReference>
<evidence type="ECO:0000256" key="3">
    <source>
        <dbReference type="ARBA" id="ARBA00023015"/>
    </source>
</evidence>
<dbReference type="InterPro" id="IPR003894">
    <property type="entry name" value="TAFH_NHR1"/>
</dbReference>
<dbReference type="AlphaFoldDB" id="A0A8S1GPB4"/>
<feature type="compositionally biased region" description="Low complexity" evidence="6">
    <location>
        <begin position="23"/>
        <end position="58"/>
    </location>
</feature>
<dbReference type="PANTHER" id="PTHR15138:SF14">
    <property type="entry name" value="TRANSCRIPTION INITIATION FACTOR TFIID SUBUNIT 4"/>
    <property type="match status" value="1"/>
</dbReference>
<feature type="compositionally biased region" description="Polar residues" evidence="6">
    <location>
        <begin position="349"/>
        <end position="358"/>
    </location>
</feature>
<evidence type="ECO:0000256" key="2">
    <source>
        <dbReference type="ARBA" id="ARBA00006178"/>
    </source>
</evidence>
<feature type="compositionally biased region" description="Pro residues" evidence="6">
    <location>
        <begin position="107"/>
        <end position="116"/>
    </location>
</feature>
<feature type="compositionally biased region" description="Low complexity" evidence="6">
    <location>
        <begin position="91"/>
        <end position="106"/>
    </location>
</feature>
<accession>A0A8S1GPB4</accession>
<dbReference type="GO" id="GO:0006367">
    <property type="term" value="P:transcription initiation at RNA polymerase II promoter"/>
    <property type="evidence" value="ECO:0007669"/>
    <property type="project" value="TreeGrafter"/>
</dbReference>
<evidence type="ECO:0000256" key="1">
    <source>
        <dbReference type="ARBA" id="ARBA00004123"/>
    </source>
</evidence>
<dbReference type="SUPFAM" id="SSF158553">
    <property type="entry name" value="TAFH domain-like"/>
    <property type="match status" value="1"/>
</dbReference>
<dbReference type="Pfam" id="PF05236">
    <property type="entry name" value="TAF4"/>
    <property type="match status" value="1"/>
</dbReference>
<dbReference type="InterPro" id="IPR007900">
    <property type="entry name" value="TAF4_C"/>
</dbReference>
<dbReference type="Gene3D" id="1.20.120.1110">
    <property type="entry name" value="TAFH/NHR1 domain"/>
    <property type="match status" value="1"/>
</dbReference>
<dbReference type="GO" id="GO:0005669">
    <property type="term" value="C:transcription factor TFIID complex"/>
    <property type="evidence" value="ECO:0007669"/>
    <property type="project" value="InterPro"/>
</dbReference>
<dbReference type="PROSITE" id="PS51119">
    <property type="entry name" value="TAFH"/>
    <property type="match status" value="1"/>
</dbReference>
<feature type="domain" description="TAFH" evidence="7">
    <location>
        <begin position="124"/>
        <end position="229"/>
    </location>
</feature>
<dbReference type="Pfam" id="PF07531">
    <property type="entry name" value="TAFH"/>
    <property type="match status" value="1"/>
</dbReference>
<evidence type="ECO:0000259" key="7">
    <source>
        <dbReference type="PROSITE" id="PS51119"/>
    </source>
</evidence>
<evidence type="ECO:0000256" key="4">
    <source>
        <dbReference type="ARBA" id="ARBA00023163"/>
    </source>
</evidence>
<gene>
    <name evidence="8" type="ORF">CAUJ_LOCUS491</name>
</gene>
<dbReference type="PANTHER" id="PTHR15138">
    <property type="entry name" value="TRANSCRIPTION INITIATION FACTOR TFIID SUBUNIT 4"/>
    <property type="match status" value="1"/>
</dbReference>
<evidence type="ECO:0000256" key="6">
    <source>
        <dbReference type="SAM" id="MobiDB-lite"/>
    </source>
</evidence>